<gene>
    <name evidence="1" type="ORF">G4V63_30615</name>
</gene>
<sequence>MCVAGRIAAATIVGNRFSIWTGLESECPEEDIIISALAGSEETGDFASFVVSDDDIRETLDTGLFGAHGEQQMGWAHRGYGEFLAANYLHARHIPAATILKAIRHPAGGLIPQLSGVAAWAASLDDAVRAALIAEDPIALLGGDLSGLCDEDKTAILKSLLNAVEKKRVTDSVYMHSEIYAKLKHAGLADELRPFVTDTKLGPPTRRLALLVAEKCKLSELQPELLQVLLDGTNHPQVRSGAIAALKTCGDADVPAQILPFAEDIAKAQDPNDEIKGAALQLLWPDHITADRLFPLLTPTADLFFGAYAHFQMALPESLKDKDLLPSLRWATNAVAGNGRSGNAHARRLADAIMFKVWPIFEHADLTYPFVDNIAARLRNHGPLFLGLDHKEQAAFRQKLLTDDARRRIFLTALCKRALPPIEAYNFHRAEFVLAADLEWLLSLAPKDENDARDIETETLFGLVERAFEMQNADHVEALAAAMERSSLVRARYRQWFEPVRLDSQASKDARRLQAQWRALDDNLPPPVEPDPPKRVRALLADAEAGSWQAWCHLTLILALTPTSRGYGDELDYFIVTTPGWNEADEGIRPRIVAGAERYLSAADTSIDDWLGHRPMTIPFSAIAGLRAILLLKQVSPEGYHRIIEETWRKWAPVIVGLPRHGTEADRSPDIRSILVDAIGHAPEEFVSAVRTIIRLEREDVRKPGTSQIGLPYHILHDLNGCWHNDMLRAAIFEELRDPKNTPAEYASFLDAMLRVGFQPALDHALGLLVTCDASKHDRDYAIVDVLLQREPVRSWRVIQTTMESDDDLAKRIITRVAMHFDFGSPFYRDLGEHDIAALFKLVARLFPPRNEGERATGFVGALDSVGYLRDGLPRHLAGMGTPAAVTVLNELIVDHPQFTHLAYELALAERAMRLATWSPMSPKEVLALADKPTLKLVNTAGDLCDVITEALAKFAGSLHGAQTPVRDLWDRQCSKNVFRPIDENGFSDVVARFLQTELAHAGIFANREVEVSRVPGAPVGRRTDILINAVRRHPGGEAFDSITAVIEAKGCWNGELFTALEAQLVREYMIRLRAQAGVYLVGWFETDNWDPKDGRRKTVPKLSVENVRAKLESQAAALPDGIVVRPVVIECRTPA</sequence>
<accession>A0A7C9VSW7</accession>
<proteinExistence type="predicted"/>
<dbReference type="AlphaFoldDB" id="A0A7C9VSW7"/>
<evidence type="ECO:0000313" key="1">
    <source>
        <dbReference type="EMBL" id="NGX99393.1"/>
    </source>
</evidence>
<evidence type="ECO:0000313" key="2">
    <source>
        <dbReference type="Proteomes" id="UP000480266"/>
    </source>
</evidence>
<organism evidence="1 2">
    <name type="scientific">Candidatus Afipia apatlaquensis</name>
    <dbReference type="NCBI Taxonomy" id="2712852"/>
    <lineage>
        <taxon>Bacteria</taxon>
        <taxon>Pseudomonadati</taxon>
        <taxon>Pseudomonadota</taxon>
        <taxon>Alphaproteobacteria</taxon>
        <taxon>Hyphomicrobiales</taxon>
        <taxon>Nitrobacteraceae</taxon>
        <taxon>Afipia</taxon>
    </lineage>
</organism>
<name>A0A7C9VSW7_9BRAD</name>
<comment type="caution">
    <text evidence="1">The sequence shown here is derived from an EMBL/GenBank/DDBJ whole genome shotgun (WGS) entry which is preliminary data.</text>
</comment>
<keyword evidence="2" id="KW-1185">Reference proteome</keyword>
<dbReference type="Proteomes" id="UP000480266">
    <property type="component" value="Unassembled WGS sequence"/>
</dbReference>
<dbReference type="EMBL" id="JAAMRR010001568">
    <property type="protein sequence ID" value="NGX99393.1"/>
    <property type="molecule type" value="Genomic_DNA"/>
</dbReference>
<reference evidence="1" key="1">
    <citation type="submission" date="2020-02" db="EMBL/GenBank/DDBJ databases">
        <title>Draft genome sequence of Candidatus Afipia apatlaquensis IBT-C3, a potential strain for decolorization of textile dyes.</title>
        <authorList>
            <person name="Sanchez-Reyes A."/>
            <person name="Breton-Deval L."/>
            <person name="Mangelson H."/>
            <person name="Sanchez-Flores A."/>
        </authorList>
    </citation>
    <scope>NUCLEOTIDE SEQUENCE [LARGE SCALE GENOMIC DNA]</scope>
    <source>
        <strain evidence="1">IBT-C3</strain>
    </source>
</reference>
<protein>
    <submittedName>
        <fullName evidence="1">Uncharacterized protein</fullName>
    </submittedName>
</protein>